<dbReference type="AlphaFoldDB" id="A0AA35RHK5"/>
<dbReference type="EMBL" id="CASHTH010001114">
    <property type="protein sequence ID" value="CAI8011625.1"/>
    <property type="molecule type" value="Genomic_DNA"/>
</dbReference>
<dbReference type="GO" id="GO:0005085">
    <property type="term" value="F:guanyl-nucleotide exchange factor activity"/>
    <property type="evidence" value="ECO:0007669"/>
    <property type="project" value="InterPro"/>
</dbReference>
<feature type="region of interest" description="Disordered" evidence="1">
    <location>
        <begin position="1"/>
        <end position="103"/>
    </location>
</feature>
<dbReference type="SMART" id="SM00325">
    <property type="entry name" value="RhoGEF"/>
    <property type="match status" value="1"/>
</dbReference>
<proteinExistence type="predicted"/>
<dbReference type="CDD" id="cd00160">
    <property type="entry name" value="RhoGEF"/>
    <property type="match status" value="1"/>
</dbReference>
<feature type="compositionally biased region" description="Polar residues" evidence="1">
    <location>
        <begin position="709"/>
        <end position="718"/>
    </location>
</feature>
<gene>
    <name evidence="3" type="ORF">GBAR_LOCUS7477</name>
</gene>
<dbReference type="GO" id="GO:0005737">
    <property type="term" value="C:cytoplasm"/>
    <property type="evidence" value="ECO:0007669"/>
    <property type="project" value="TreeGrafter"/>
</dbReference>
<sequence>MATSSLVRAPPTSSSNPSNKARHVKRSHSLLMHSKPPPVGKERASSLKREQSLKGPRDHYTLHLRSPIDMFRGGQRRTKKRGKPVEDSTYERPSSPLLGFDSPLQTRRGRMVHAKSCDMTPLRLRLNSVQTEPDAQSNSSDESWNVAAVELGHETPSSCQIAQLNSSPTSTRRGKVWTLDRYTSHLSPSYNTDSSTTTSRSQSPAYPSSLSGRPTPDIPFTPLIPDISVLVATPPDSSPNLRLQLLRNKRICHSTSALYCNTSQATDRSEQILQELINTERRYLSNLDTLLNTLLPAMEDFVSPRDLRLLFPCQLEPLLECHKGLLGQFKDRIVSDSESHGMVGDIFQQLCSREAGNCEFFEMYSAYMKEFKVAMKTLAKYEHSSQAFRQELRSQQAECDGLSLSAFLLTPVQRLPRYELLLKDLLKQALDNRDSPYLKEAIDLLHEELIRLNSSIKSCELACSVARIRNNGRRSGSIRRLSTRGRLAGKQLAKQLMKHLSAVSVEDLSGGEPRPVNSEMQRPISATKKTMSVSEIRVRKRRGLYTSAENLPGAGQRVGEGSGGLRRPMSSMERTSSCIDLVTDYDKFPEKKRFSQPVWLMEKIESLPNSPEPSSPCSILPRSETEDGAVPSASRASICSVASSTSGENSGIGSSNSQVELDSTLTLTPSRPSSPFTPQPSPSPEDHDSPLSLESTPTNPPTPTHTTVAMPTQPQAASAATMPHRPIIVPRRTGPRDPSSAQRKWRKRISWAGNFVMPRIIKKKASVPDLATTSSKMTGNDISLPINFRHIQHGFNTTASTPSLTPSPSS</sequence>
<evidence type="ECO:0000313" key="4">
    <source>
        <dbReference type="Proteomes" id="UP001174909"/>
    </source>
</evidence>
<dbReference type="PANTHER" id="PTHR12673:SF159">
    <property type="entry name" value="LD03170P"/>
    <property type="match status" value="1"/>
</dbReference>
<keyword evidence="4" id="KW-1185">Reference proteome</keyword>
<feature type="region of interest" description="Disordered" evidence="1">
    <location>
        <begin position="606"/>
        <end position="745"/>
    </location>
</feature>
<feature type="region of interest" description="Disordered" evidence="1">
    <location>
        <begin position="507"/>
        <end position="533"/>
    </location>
</feature>
<feature type="region of interest" description="Disordered" evidence="1">
    <location>
        <begin position="187"/>
        <end position="214"/>
    </location>
</feature>
<dbReference type="Proteomes" id="UP001174909">
    <property type="component" value="Unassembled WGS sequence"/>
</dbReference>
<feature type="compositionally biased region" description="Basic and acidic residues" evidence="1">
    <location>
        <begin position="40"/>
        <end position="61"/>
    </location>
</feature>
<dbReference type="PROSITE" id="PS50010">
    <property type="entry name" value="DH_2"/>
    <property type="match status" value="1"/>
</dbReference>
<dbReference type="Gene3D" id="1.20.900.10">
    <property type="entry name" value="Dbl homology (DH) domain"/>
    <property type="match status" value="1"/>
</dbReference>
<reference evidence="3" key="1">
    <citation type="submission" date="2023-03" db="EMBL/GenBank/DDBJ databases">
        <authorList>
            <person name="Steffen K."/>
            <person name="Cardenas P."/>
        </authorList>
    </citation>
    <scope>NUCLEOTIDE SEQUENCE</scope>
</reference>
<protein>
    <submittedName>
        <fullName evidence="3">FYVE, RhoGEF and PH domain-containing protein 3</fullName>
    </submittedName>
</protein>
<dbReference type="SUPFAM" id="SSF48065">
    <property type="entry name" value="DBL homology domain (DH-domain)"/>
    <property type="match status" value="1"/>
</dbReference>
<organism evidence="3 4">
    <name type="scientific">Geodia barretti</name>
    <name type="common">Barrett's horny sponge</name>
    <dbReference type="NCBI Taxonomy" id="519541"/>
    <lineage>
        <taxon>Eukaryota</taxon>
        <taxon>Metazoa</taxon>
        <taxon>Porifera</taxon>
        <taxon>Demospongiae</taxon>
        <taxon>Heteroscleromorpha</taxon>
        <taxon>Tetractinellida</taxon>
        <taxon>Astrophorina</taxon>
        <taxon>Geodiidae</taxon>
        <taxon>Geodia</taxon>
    </lineage>
</organism>
<comment type="caution">
    <text evidence="3">The sequence shown here is derived from an EMBL/GenBank/DDBJ whole genome shotgun (WGS) entry which is preliminary data.</text>
</comment>
<evidence type="ECO:0000259" key="2">
    <source>
        <dbReference type="PROSITE" id="PS50010"/>
    </source>
</evidence>
<feature type="domain" description="DH" evidence="2">
    <location>
        <begin position="268"/>
        <end position="455"/>
    </location>
</feature>
<name>A0AA35RHK5_GEOBA</name>
<feature type="compositionally biased region" description="Low complexity" evidence="1">
    <location>
        <begin position="187"/>
        <end position="203"/>
    </location>
</feature>
<dbReference type="InterPro" id="IPR000219">
    <property type="entry name" value="DH_dom"/>
</dbReference>
<feature type="compositionally biased region" description="Low complexity" evidence="1">
    <location>
        <begin position="643"/>
        <end position="674"/>
    </location>
</feature>
<accession>A0AA35RHK5</accession>
<evidence type="ECO:0000313" key="3">
    <source>
        <dbReference type="EMBL" id="CAI8011625.1"/>
    </source>
</evidence>
<dbReference type="InterPro" id="IPR035899">
    <property type="entry name" value="DBL_dom_sf"/>
</dbReference>
<dbReference type="PANTHER" id="PTHR12673">
    <property type="entry name" value="FACIOGENITAL DYSPLASIA PROTEIN"/>
    <property type="match status" value="1"/>
</dbReference>
<evidence type="ECO:0000256" key="1">
    <source>
        <dbReference type="SAM" id="MobiDB-lite"/>
    </source>
</evidence>
<feature type="region of interest" description="Disordered" evidence="1">
    <location>
        <begin position="549"/>
        <end position="572"/>
    </location>
</feature>
<feature type="compositionally biased region" description="Polar residues" evidence="1">
    <location>
        <begin position="1"/>
        <end position="19"/>
    </location>
</feature>
<dbReference type="InterPro" id="IPR051092">
    <property type="entry name" value="FYVE_RhoGEF_PH"/>
</dbReference>
<dbReference type="Pfam" id="PF00621">
    <property type="entry name" value="RhoGEF"/>
    <property type="match status" value="1"/>
</dbReference>